<evidence type="ECO:0000256" key="2">
    <source>
        <dbReference type="ARBA" id="ARBA00022777"/>
    </source>
</evidence>
<dbReference type="GO" id="GO:0005829">
    <property type="term" value="C:cytosol"/>
    <property type="evidence" value="ECO:0007669"/>
    <property type="project" value="TreeGrafter"/>
</dbReference>
<dbReference type="PANTHER" id="PTHR10584">
    <property type="entry name" value="SUGAR KINASE"/>
    <property type="match status" value="1"/>
</dbReference>
<protein>
    <recommendedName>
        <fullName evidence="3">Carbohydrate kinase PfkB domain-containing protein</fullName>
    </recommendedName>
</protein>
<proteinExistence type="predicted"/>
<dbReference type="EMBL" id="UINC01041284">
    <property type="protein sequence ID" value="SVB42348.1"/>
    <property type="molecule type" value="Genomic_DNA"/>
</dbReference>
<evidence type="ECO:0000259" key="3">
    <source>
        <dbReference type="Pfam" id="PF00294"/>
    </source>
</evidence>
<dbReference type="SUPFAM" id="SSF53613">
    <property type="entry name" value="Ribokinase-like"/>
    <property type="match status" value="1"/>
</dbReference>
<feature type="non-terminal residue" evidence="4">
    <location>
        <position position="210"/>
    </location>
</feature>
<gene>
    <name evidence="4" type="ORF">METZ01_LOCUS195202</name>
</gene>
<evidence type="ECO:0000313" key="4">
    <source>
        <dbReference type="EMBL" id="SVB42348.1"/>
    </source>
</evidence>
<dbReference type="GO" id="GO:0016301">
    <property type="term" value="F:kinase activity"/>
    <property type="evidence" value="ECO:0007669"/>
    <property type="project" value="UniProtKB-KW"/>
</dbReference>
<feature type="non-terminal residue" evidence="4">
    <location>
        <position position="1"/>
    </location>
</feature>
<dbReference type="PANTHER" id="PTHR10584:SF166">
    <property type="entry name" value="RIBOKINASE"/>
    <property type="match status" value="1"/>
</dbReference>
<name>A0A382DVE6_9ZZZZ</name>
<dbReference type="InterPro" id="IPR029056">
    <property type="entry name" value="Ribokinase-like"/>
</dbReference>
<keyword evidence="1" id="KW-0808">Transferase</keyword>
<keyword evidence="2" id="KW-0418">Kinase</keyword>
<dbReference type="Gene3D" id="3.40.1190.20">
    <property type="match status" value="1"/>
</dbReference>
<dbReference type="Pfam" id="PF00294">
    <property type="entry name" value="PfkB"/>
    <property type="match status" value="1"/>
</dbReference>
<accession>A0A382DVE6</accession>
<organism evidence="4">
    <name type="scientific">marine metagenome</name>
    <dbReference type="NCBI Taxonomy" id="408172"/>
    <lineage>
        <taxon>unclassified sequences</taxon>
        <taxon>metagenomes</taxon>
        <taxon>ecological metagenomes</taxon>
    </lineage>
</organism>
<feature type="domain" description="Carbohydrate kinase PfkB" evidence="3">
    <location>
        <begin position="22"/>
        <end position="210"/>
    </location>
</feature>
<dbReference type="AlphaFoldDB" id="A0A382DVE6"/>
<reference evidence="4" key="1">
    <citation type="submission" date="2018-05" db="EMBL/GenBank/DDBJ databases">
        <authorList>
            <person name="Lanie J.A."/>
            <person name="Ng W.-L."/>
            <person name="Kazmierczak K.M."/>
            <person name="Andrzejewski T.M."/>
            <person name="Davidsen T.M."/>
            <person name="Wayne K.J."/>
            <person name="Tettelin H."/>
            <person name="Glass J.I."/>
            <person name="Rusch D."/>
            <person name="Podicherti R."/>
            <person name="Tsui H.-C.T."/>
            <person name="Winkler M.E."/>
        </authorList>
    </citation>
    <scope>NUCLEOTIDE SEQUENCE</scope>
</reference>
<dbReference type="InterPro" id="IPR011611">
    <property type="entry name" value="PfkB_dom"/>
</dbReference>
<evidence type="ECO:0000256" key="1">
    <source>
        <dbReference type="ARBA" id="ARBA00022679"/>
    </source>
</evidence>
<sequence length="210" mass="23170">VSLLVVGTVAYDTVSAGTESRVDSLGGSATYFSIAASFFTQVAVVAVVGQDFQDSDRQYLLSRGVDISGMETAAGETFRWSGSYDPDNMNMRDTLDTKLNVLAEFTPVISDNHRNSDYLFLANIDPLIQMNVLEQMDSRPRLVAMDTMNFWIDDHIENLRETVALVDVLFMDENEIKSFTGKRSVITAAKSAREMGPKVVVVKKGEHGVL</sequence>